<gene>
    <name evidence="1" type="ORF">JOC95_003002</name>
</gene>
<dbReference type="Proteomes" id="UP000737402">
    <property type="component" value="Unassembled WGS sequence"/>
</dbReference>
<reference evidence="1 2" key="1">
    <citation type="submission" date="2021-01" db="EMBL/GenBank/DDBJ databases">
        <title>Genomic Encyclopedia of Type Strains, Phase IV (KMG-IV): sequencing the most valuable type-strain genomes for metagenomic binning, comparative biology and taxonomic classification.</title>
        <authorList>
            <person name="Goeker M."/>
        </authorList>
    </citation>
    <scope>NUCLEOTIDE SEQUENCE [LARGE SCALE GENOMIC DNA]</scope>
    <source>
        <strain evidence="1 2">DSM 25879</strain>
    </source>
</reference>
<evidence type="ECO:0000313" key="2">
    <source>
        <dbReference type="Proteomes" id="UP000737402"/>
    </source>
</evidence>
<keyword evidence="2" id="KW-1185">Reference proteome</keyword>
<dbReference type="EMBL" id="JAFBED010000006">
    <property type="protein sequence ID" value="MBM7621129.1"/>
    <property type="molecule type" value="Genomic_DNA"/>
</dbReference>
<sequence length="231" mass="26291">MTLISVFTMMLSSCSNFNSIGGCPDAEIEWIDMVMINDIKYEHHFPEPADENIPIDFEIGRELGKVDYKMADSACSNHKMKNGDAAYLEKGTPIYEIKGYPTALVVAANDKVFVADTNLRAKTAGDLYPMNKLVKNIYIESTEDGSRIHTFSQPSKNKFLDAWYKLKLEDIQTLNKEGKMEGKRIFLEFELENGVLFRQLYWADSNTFHNGAIGNKEIKDVINHELSMLKK</sequence>
<evidence type="ECO:0008006" key="3">
    <source>
        <dbReference type="Google" id="ProtNLM"/>
    </source>
</evidence>
<evidence type="ECO:0000313" key="1">
    <source>
        <dbReference type="EMBL" id="MBM7621129.1"/>
    </source>
</evidence>
<comment type="caution">
    <text evidence="1">The sequence shown here is derived from an EMBL/GenBank/DDBJ whole genome shotgun (WGS) entry which is preliminary data.</text>
</comment>
<proteinExistence type="predicted"/>
<organism evidence="1 2">
    <name type="scientific">Sutcliffiella tianshenii</name>
    <dbReference type="NCBI Taxonomy" id="1463404"/>
    <lineage>
        <taxon>Bacteria</taxon>
        <taxon>Bacillati</taxon>
        <taxon>Bacillota</taxon>
        <taxon>Bacilli</taxon>
        <taxon>Bacillales</taxon>
        <taxon>Bacillaceae</taxon>
        <taxon>Sutcliffiella</taxon>
    </lineage>
</organism>
<accession>A0ABS2P2L6</accession>
<name>A0ABS2P2L6_9BACI</name>
<protein>
    <recommendedName>
        <fullName evidence="3">Lipoprotein</fullName>
    </recommendedName>
</protein>